<gene>
    <name evidence="3" type="ORF">D0C36_17340</name>
</gene>
<dbReference type="CDD" id="cd10448">
    <property type="entry name" value="GIY-YIG_unchar_3"/>
    <property type="match status" value="1"/>
</dbReference>
<accession>A0A372NQS5</accession>
<dbReference type="RefSeq" id="WP_117392930.1">
    <property type="nucleotide sequence ID" value="NZ_QWDC01000003.1"/>
</dbReference>
<dbReference type="InterPro" id="IPR035901">
    <property type="entry name" value="GIY-YIG_endonuc_sf"/>
</dbReference>
<protein>
    <submittedName>
        <fullName evidence="3">GIY-YIG nuclease family protein</fullName>
    </submittedName>
</protein>
<dbReference type="PANTHER" id="PTHR34477">
    <property type="entry name" value="UPF0213 PROTEIN YHBQ"/>
    <property type="match status" value="1"/>
</dbReference>
<dbReference type="AlphaFoldDB" id="A0A372NQS5"/>
<reference evidence="3 4" key="1">
    <citation type="submission" date="2018-08" db="EMBL/GenBank/DDBJ databases">
        <title>Mucilaginibacter sp. MYSH2.</title>
        <authorList>
            <person name="Seo T."/>
        </authorList>
    </citation>
    <scope>NUCLEOTIDE SEQUENCE [LARGE SCALE GENOMIC DNA]</scope>
    <source>
        <strain evidence="3 4">MYSH2</strain>
    </source>
</reference>
<dbReference type="PANTHER" id="PTHR34477:SF5">
    <property type="entry name" value="BSL5627 PROTEIN"/>
    <property type="match status" value="1"/>
</dbReference>
<evidence type="ECO:0000313" key="4">
    <source>
        <dbReference type="Proteomes" id="UP000264217"/>
    </source>
</evidence>
<dbReference type="Gene3D" id="3.40.1440.10">
    <property type="entry name" value="GIY-YIG endonuclease"/>
    <property type="match status" value="1"/>
</dbReference>
<dbReference type="OrthoDB" id="1495241at2"/>
<name>A0A372NQS5_9SPHI</name>
<feature type="domain" description="GIY-YIG" evidence="2">
    <location>
        <begin position="4"/>
        <end position="82"/>
    </location>
</feature>
<dbReference type="SMART" id="SM00465">
    <property type="entry name" value="GIYc"/>
    <property type="match status" value="1"/>
</dbReference>
<organism evidence="3 4">
    <name type="scientific">Mucilaginibacter conchicola</name>
    <dbReference type="NCBI Taxonomy" id="2303333"/>
    <lineage>
        <taxon>Bacteria</taxon>
        <taxon>Pseudomonadati</taxon>
        <taxon>Bacteroidota</taxon>
        <taxon>Sphingobacteriia</taxon>
        <taxon>Sphingobacteriales</taxon>
        <taxon>Sphingobacteriaceae</taxon>
        <taxon>Mucilaginibacter</taxon>
    </lineage>
</organism>
<dbReference type="Pfam" id="PF01541">
    <property type="entry name" value="GIY-YIG"/>
    <property type="match status" value="1"/>
</dbReference>
<sequence>MWNHNYHVYILTNRDKNVLYIGVTNDIDVRLQQHRENVGTNNSFTSKYHCYYLVHYEHFTHIEHAIEREKEIKKWRREKKIELVNSTNPDWKFLNKDLSAY</sequence>
<evidence type="ECO:0000313" key="3">
    <source>
        <dbReference type="EMBL" id="RFZ90725.1"/>
    </source>
</evidence>
<dbReference type="InterPro" id="IPR050190">
    <property type="entry name" value="UPF0213_domain"/>
</dbReference>
<dbReference type="PROSITE" id="PS50164">
    <property type="entry name" value="GIY_YIG"/>
    <property type="match status" value="1"/>
</dbReference>
<keyword evidence="4" id="KW-1185">Reference proteome</keyword>
<dbReference type="InterPro" id="IPR000305">
    <property type="entry name" value="GIY-YIG_endonuc"/>
</dbReference>
<dbReference type="EMBL" id="QWDC01000003">
    <property type="protein sequence ID" value="RFZ90725.1"/>
    <property type="molecule type" value="Genomic_DNA"/>
</dbReference>
<dbReference type="Proteomes" id="UP000264217">
    <property type="component" value="Unassembled WGS sequence"/>
</dbReference>
<comment type="similarity">
    <text evidence="1">Belongs to the UPF0213 family.</text>
</comment>
<evidence type="ECO:0000259" key="2">
    <source>
        <dbReference type="PROSITE" id="PS50164"/>
    </source>
</evidence>
<evidence type="ECO:0000256" key="1">
    <source>
        <dbReference type="ARBA" id="ARBA00007435"/>
    </source>
</evidence>
<proteinExistence type="inferred from homology"/>
<dbReference type="SUPFAM" id="SSF82771">
    <property type="entry name" value="GIY-YIG endonuclease"/>
    <property type="match status" value="1"/>
</dbReference>
<comment type="caution">
    <text evidence="3">The sequence shown here is derived from an EMBL/GenBank/DDBJ whole genome shotgun (WGS) entry which is preliminary data.</text>
</comment>